<dbReference type="Pfam" id="PF07249">
    <property type="entry name" value="Cerato-platanin"/>
    <property type="match status" value="1"/>
</dbReference>
<reference evidence="5 6" key="1">
    <citation type="journal article" date="2013" name="Chin. Sci. Bull.">
        <title>Genome survey uncovers the secrets of sex and lifestyle in caterpillar fungus.</title>
        <authorList>
            <person name="Hu X."/>
            <person name="Zhang Y."/>
            <person name="Xiao G."/>
            <person name="Zheng P."/>
            <person name="Xia Y."/>
            <person name="Zhang X."/>
            <person name="St Leger R.J."/>
            <person name="Liu X."/>
            <person name="Wang C."/>
        </authorList>
    </citation>
    <scope>NUCLEOTIDE SEQUENCE [LARGE SCALE GENOMIC DNA]</scope>
    <source>
        <strain evidence="6">Co18 / CGMCC 3.14243</strain>
        <tissue evidence="5">Fruit-body</tissue>
    </source>
</reference>
<evidence type="ECO:0000256" key="2">
    <source>
        <dbReference type="ARBA" id="ARBA00010421"/>
    </source>
</evidence>
<evidence type="ECO:0000313" key="6">
    <source>
        <dbReference type="Proteomes" id="UP000019374"/>
    </source>
</evidence>
<dbReference type="Proteomes" id="UP000019374">
    <property type="component" value="Unassembled WGS sequence"/>
</dbReference>
<organism evidence="5 6">
    <name type="scientific">Ophiocordyceps sinensis (strain Co18 / CGMCC 3.14243)</name>
    <name type="common">Yarsagumba caterpillar fungus</name>
    <name type="synonym">Hirsutella sinensis</name>
    <dbReference type="NCBI Taxonomy" id="911162"/>
    <lineage>
        <taxon>Eukaryota</taxon>
        <taxon>Fungi</taxon>
        <taxon>Dikarya</taxon>
        <taxon>Ascomycota</taxon>
        <taxon>Pezizomycotina</taxon>
        <taxon>Sordariomycetes</taxon>
        <taxon>Hypocreomycetidae</taxon>
        <taxon>Hypocreales</taxon>
        <taxon>Ophiocordycipitaceae</taxon>
        <taxon>Ophiocordyceps</taxon>
    </lineage>
</organism>
<keyword evidence="3" id="KW-0964">Secreted</keyword>
<dbReference type="SUPFAM" id="SSF50685">
    <property type="entry name" value="Barwin-like endoglucanases"/>
    <property type="match status" value="1"/>
</dbReference>
<gene>
    <name evidence="5" type="ORF">OCS_04896</name>
</gene>
<keyword evidence="4" id="KW-0732">Signal</keyword>
<comment type="subcellular location">
    <subcellularLocation>
        <location evidence="1">Secreted</location>
    </subcellularLocation>
</comment>
<evidence type="ECO:0000256" key="3">
    <source>
        <dbReference type="ARBA" id="ARBA00022525"/>
    </source>
</evidence>
<dbReference type="AlphaFoldDB" id="T5A9X9"/>
<dbReference type="OrthoDB" id="4898945at2759"/>
<feature type="chain" id="PRO_5012249268" evidence="4">
    <location>
        <begin position="16"/>
        <end position="135"/>
    </location>
</feature>
<name>T5A9X9_OPHSC</name>
<accession>T5A9X9</accession>
<dbReference type="GO" id="GO:0005576">
    <property type="term" value="C:extracellular region"/>
    <property type="evidence" value="ECO:0007669"/>
    <property type="project" value="UniProtKB-SubCell"/>
</dbReference>
<dbReference type="eggNOG" id="ENOG502SQTH">
    <property type="taxonomic scope" value="Eukaryota"/>
</dbReference>
<sequence length="135" mass="14427">MQLSHIFVLASAVSATTVTFDPGYDNGDRDLTQVACSDGPNGLITRKGWRKQGDIPTFPFIGGTEAVSGWNSPACGTCWKLEYEGRRINVLAIDHADAGFNIGQAAMDRLTNSHAVQLGRIQATATEINPSICGM</sequence>
<protein>
    <submittedName>
        <fullName evidence="5">Cerato-platanin</fullName>
    </submittedName>
</protein>
<evidence type="ECO:0000256" key="4">
    <source>
        <dbReference type="SAM" id="SignalP"/>
    </source>
</evidence>
<feature type="signal peptide" evidence="4">
    <location>
        <begin position="1"/>
        <end position="15"/>
    </location>
</feature>
<dbReference type="InterPro" id="IPR010829">
    <property type="entry name" value="Cerato-platanin"/>
</dbReference>
<dbReference type="Gene3D" id="2.40.40.10">
    <property type="entry name" value="RlpA-like domain"/>
    <property type="match status" value="1"/>
</dbReference>
<dbReference type="HOGENOM" id="CLU_111635_0_0_1"/>
<evidence type="ECO:0000313" key="5">
    <source>
        <dbReference type="EMBL" id="EQK99398.1"/>
    </source>
</evidence>
<evidence type="ECO:0000256" key="1">
    <source>
        <dbReference type="ARBA" id="ARBA00004613"/>
    </source>
</evidence>
<comment type="similarity">
    <text evidence="2">Belongs to the cerato-platanin family.</text>
</comment>
<dbReference type="EMBL" id="KE653377">
    <property type="protein sequence ID" value="EQK99398.1"/>
    <property type="molecule type" value="Genomic_DNA"/>
</dbReference>
<proteinExistence type="inferred from homology"/>
<dbReference type="CDD" id="cd22778">
    <property type="entry name" value="DPBB_CEPL-like"/>
    <property type="match status" value="1"/>
</dbReference>
<dbReference type="InterPro" id="IPR036908">
    <property type="entry name" value="RlpA-like_sf"/>
</dbReference>